<dbReference type="InterPro" id="IPR042184">
    <property type="entry name" value="YqeY/Aim41_N"/>
</dbReference>
<dbReference type="AlphaFoldDB" id="A0A1F4UMU6"/>
<dbReference type="Gene3D" id="1.10.1510.10">
    <property type="entry name" value="Uncharacterised protein YqeY/AIM41 PF09424, N-terminal domain"/>
    <property type="match status" value="1"/>
</dbReference>
<dbReference type="SUPFAM" id="SSF89095">
    <property type="entry name" value="GatB/YqeY motif"/>
    <property type="match status" value="1"/>
</dbReference>
<sequence length="99" mass="11741">MILQDLQQDLIKYQKAKDSLRIDVIRFLMAGIKNKEIELRGQNIVLNDEHIVKVINKQIKQRNDSIESYKMGNREDLVQKETKEKEILEEILSKYNLNV</sequence>
<dbReference type="Proteomes" id="UP000178615">
    <property type="component" value="Unassembled WGS sequence"/>
</dbReference>
<protein>
    <submittedName>
        <fullName evidence="1">Uncharacterized protein</fullName>
    </submittedName>
</protein>
<dbReference type="PANTHER" id="PTHR28055">
    <property type="entry name" value="ALTERED INHERITANCE OF MITOCHONDRIA PROTEIN 41, MITOCHONDRIAL"/>
    <property type="match status" value="1"/>
</dbReference>
<accession>A0A1F4UMU6</accession>
<evidence type="ECO:0000313" key="2">
    <source>
        <dbReference type="Proteomes" id="UP000178615"/>
    </source>
</evidence>
<dbReference type="Pfam" id="PF09424">
    <property type="entry name" value="YqeY"/>
    <property type="match status" value="1"/>
</dbReference>
<reference evidence="1 2" key="1">
    <citation type="journal article" date="2016" name="Nat. Commun.">
        <title>Thousands of microbial genomes shed light on interconnected biogeochemical processes in an aquifer system.</title>
        <authorList>
            <person name="Anantharaman K."/>
            <person name="Brown C.T."/>
            <person name="Hug L.A."/>
            <person name="Sharon I."/>
            <person name="Castelle C.J."/>
            <person name="Probst A.J."/>
            <person name="Thomas B.C."/>
            <person name="Singh A."/>
            <person name="Wilkins M.J."/>
            <person name="Karaoz U."/>
            <person name="Brodie E.L."/>
            <person name="Williams K.H."/>
            <person name="Hubbard S.S."/>
            <person name="Banfield J.F."/>
        </authorList>
    </citation>
    <scope>NUCLEOTIDE SEQUENCE [LARGE SCALE GENOMIC DNA]</scope>
</reference>
<name>A0A1F4UMU6_UNCKA</name>
<dbReference type="InterPro" id="IPR003789">
    <property type="entry name" value="Asn/Gln_tRNA_amidoTrase-B-like"/>
</dbReference>
<gene>
    <name evidence="1" type="ORF">A2V49_00405</name>
</gene>
<dbReference type="EMBL" id="MEUV01000008">
    <property type="protein sequence ID" value="OGC46311.1"/>
    <property type="molecule type" value="Genomic_DNA"/>
</dbReference>
<dbReference type="PANTHER" id="PTHR28055:SF1">
    <property type="entry name" value="ALTERED INHERITANCE OF MITOCHONDRIA PROTEIN 41, MITOCHONDRIAL"/>
    <property type="match status" value="1"/>
</dbReference>
<proteinExistence type="predicted"/>
<dbReference type="GO" id="GO:0016884">
    <property type="term" value="F:carbon-nitrogen ligase activity, with glutamine as amido-N-donor"/>
    <property type="evidence" value="ECO:0007669"/>
    <property type="project" value="InterPro"/>
</dbReference>
<dbReference type="InterPro" id="IPR019004">
    <property type="entry name" value="YqeY/Aim41"/>
</dbReference>
<comment type="caution">
    <text evidence="1">The sequence shown here is derived from an EMBL/GenBank/DDBJ whole genome shotgun (WGS) entry which is preliminary data.</text>
</comment>
<organism evidence="1 2">
    <name type="scientific">candidate division WWE3 bacterium RBG_19FT_COMBO_34_6</name>
    <dbReference type="NCBI Taxonomy" id="1802612"/>
    <lineage>
        <taxon>Bacteria</taxon>
        <taxon>Katanobacteria</taxon>
    </lineage>
</organism>
<evidence type="ECO:0000313" key="1">
    <source>
        <dbReference type="EMBL" id="OGC46311.1"/>
    </source>
</evidence>